<dbReference type="PANTHER" id="PTHR43133">
    <property type="entry name" value="RNA POLYMERASE ECF-TYPE SIGMA FACTO"/>
    <property type="match status" value="1"/>
</dbReference>
<dbReference type="GO" id="GO:0006352">
    <property type="term" value="P:DNA-templated transcription initiation"/>
    <property type="evidence" value="ECO:0007669"/>
    <property type="project" value="InterPro"/>
</dbReference>
<name>A0A3E1YGW4_9BACT</name>
<keyword evidence="4" id="KW-0804">Transcription</keyword>
<dbReference type="InterPro" id="IPR014284">
    <property type="entry name" value="RNA_pol_sigma-70_dom"/>
</dbReference>
<dbReference type="Gene3D" id="1.10.10.10">
    <property type="entry name" value="Winged helix-like DNA-binding domain superfamily/Winged helix DNA-binding domain"/>
    <property type="match status" value="1"/>
</dbReference>
<dbReference type="InterPro" id="IPR036388">
    <property type="entry name" value="WH-like_DNA-bd_sf"/>
</dbReference>
<dbReference type="SUPFAM" id="SSF88659">
    <property type="entry name" value="Sigma3 and sigma4 domains of RNA polymerase sigma factors"/>
    <property type="match status" value="1"/>
</dbReference>
<reference evidence="7 8" key="1">
    <citation type="submission" date="2018-07" db="EMBL/GenBank/DDBJ databases">
        <title>Chitinophaga K2CV101002-2 sp. nov., isolated from a monsoon evergreen broad-leaved forest soil.</title>
        <authorList>
            <person name="Lv Y."/>
        </authorList>
    </citation>
    <scope>NUCLEOTIDE SEQUENCE [LARGE SCALE GENOMIC DNA]</scope>
    <source>
        <strain evidence="7 8">GDMCC 1.1288</strain>
    </source>
</reference>
<dbReference type="Proteomes" id="UP000260644">
    <property type="component" value="Unassembled WGS sequence"/>
</dbReference>
<comment type="caution">
    <text evidence="7">The sequence shown here is derived from an EMBL/GenBank/DDBJ whole genome shotgun (WGS) entry which is preliminary data.</text>
</comment>
<dbReference type="SUPFAM" id="SSF88946">
    <property type="entry name" value="Sigma2 domain of RNA polymerase sigma factors"/>
    <property type="match status" value="1"/>
</dbReference>
<organism evidence="7 8">
    <name type="scientific">Chitinophaga silvatica</name>
    <dbReference type="NCBI Taxonomy" id="2282649"/>
    <lineage>
        <taxon>Bacteria</taxon>
        <taxon>Pseudomonadati</taxon>
        <taxon>Bacteroidota</taxon>
        <taxon>Chitinophagia</taxon>
        <taxon>Chitinophagales</taxon>
        <taxon>Chitinophagaceae</taxon>
        <taxon>Chitinophaga</taxon>
    </lineage>
</organism>
<evidence type="ECO:0000256" key="1">
    <source>
        <dbReference type="ARBA" id="ARBA00010641"/>
    </source>
</evidence>
<dbReference type="AlphaFoldDB" id="A0A3E1YGW4"/>
<dbReference type="InterPro" id="IPR013325">
    <property type="entry name" value="RNA_pol_sigma_r2"/>
</dbReference>
<accession>A0A3E1YGW4</accession>
<dbReference type="Gene3D" id="1.10.1740.10">
    <property type="match status" value="1"/>
</dbReference>
<comment type="similarity">
    <text evidence="1">Belongs to the sigma-70 factor family. ECF subfamily.</text>
</comment>
<dbReference type="OrthoDB" id="659855at2"/>
<evidence type="ECO:0000259" key="6">
    <source>
        <dbReference type="Pfam" id="PF08281"/>
    </source>
</evidence>
<sequence>MNPLALNIKNGNELAFREFFDKTYGKVYAYLLKSFNDNIHIDDIAQEVYVKLWQNRTNIDPEQSLEGYLFKILRNTVISHFRTLAKDKKHSAGYSKEVQYTYINQSANNSNTFNKISEKENKQFYEQVMSEISPLKQQCFRLHREYGLTYSQISQKEGIAVKTVEKYIRQTSRILQSKLLAKIQYILFYILLLFS</sequence>
<dbReference type="EMBL" id="QPMM01000001">
    <property type="protein sequence ID" value="RFS26665.1"/>
    <property type="molecule type" value="Genomic_DNA"/>
</dbReference>
<keyword evidence="8" id="KW-1185">Reference proteome</keyword>
<gene>
    <name evidence="7" type="ORF">DVR12_02425</name>
</gene>
<keyword evidence="2" id="KW-0805">Transcription regulation</keyword>
<dbReference type="RefSeq" id="WP_116973856.1">
    <property type="nucleotide sequence ID" value="NZ_QPMM01000001.1"/>
</dbReference>
<evidence type="ECO:0000256" key="4">
    <source>
        <dbReference type="ARBA" id="ARBA00023163"/>
    </source>
</evidence>
<dbReference type="Pfam" id="PF08281">
    <property type="entry name" value="Sigma70_r4_2"/>
    <property type="match status" value="1"/>
</dbReference>
<dbReference type="GO" id="GO:0003677">
    <property type="term" value="F:DNA binding"/>
    <property type="evidence" value="ECO:0007669"/>
    <property type="project" value="InterPro"/>
</dbReference>
<dbReference type="NCBIfam" id="TIGR02937">
    <property type="entry name" value="sigma70-ECF"/>
    <property type="match status" value="1"/>
</dbReference>
<feature type="domain" description="RNA polymerase sigma factor 70 region 4 type 2" evidence="6">
    <location>
        <begin position="126"/>
        <end position="170"/>
    </location>
</feature>
<keyword evidence="3" id="KW-0731">Sigma factor</keyword>
<dbReference type="GO" id="GO:0016987">
    <property type="term" value="F:sigma factor activity"/>
    <property type="evidence" value="ECO:0007669"/>
    <property type="project" value="UniProtKB-KW"/>
</dbReference>
<evidence type="ECO:0000313" key="8">
    <source>
        <dbReference type="Proteomes" id="UP000260644"/>
    </source>
</evidence>
<evidence type="ECO:0000256" key="3">
    <source>
        <dbReference type="ARBA" id="ARBA00023082"/>
    </source>
</evidence>
<feature type="domain" description="RNA polymerase sigma-70 region 2" evidence="5">
    <location>
        <begin position="20"/>
        <end position="84"/>
    </location>
</feature>
<dbReference type="PANTHER" id="PTHR43133:SF46">
    <property type="entry name" value="RNA POLYMERASE SIGMA-70 FACTOR ECF SUBFAMILY"/>
    <property type="match status" value="1"/>
</dbReference>
<evidence type="ECO:0000259" key="5">
    <source>
        <dbReference type="Pfam" id="PF04542"/>
    </source>
</evidence>
<dbReference type="InterPro" id="IPR007627">
    <property type="entry name" value="RNA_pol_sigma70_r2"/>
</dbReference>
<dbReference type="InterPro" id="IPR013249">
    <property type="entry name" value="RNA_pol_sigma70_r4_t2"/>
</dbReference>
<protein>
    <submittedName>
        <fullName evidence="7">RNA polymerase sigma factor</fullName>
    </submittedName>
</protein>
<evidence type="ECO:0000313" key="7">
    <source>
        <dbReference type="EMBL" id="RFS26665.1"/>
    </source>
</evidence>
<dbReference type="Pfam" id="PF04542">
    <property type="entry name" value="Sigma70_r2"/>
    <property type="match status" value="1"/>
</dbReference>
<proteinExistence type="inferred from homology"/>
<dbReference type="InterPro" id="IPR039425">
    <property type="entry name" value="RNA_pol_sigma-70-like"/>
</dbReference>
<dbReference type="InterPro" id="IPR013324">
    <property type="entry name" value="RNA_pol_sigma_r3/r4-like"/>
</dbReference>
<evidence type="ECO:0000256" key="2">
    <source>
        <dbReference type="ARBA" id="ARBA00023015"/>
    </source>
</evidence>